<dbReference type="PANTHER" id="PTHR30329">
    <property type="entry name" value="STATOR ELEMENT OF FLAGELLAR MOTOR COMPLEX"/>
    <property type="match status" value="1"/>
</dbReference>
<dbReference type="PANTHER" id="PTHR30329:SF20">
    <property type="entry name" value="EXPORTED PROTEIN"/>
    <property type="match status" value="1"/>
</dbReference>
<dbReference type="Gene3D" id="3.30.1330.60">
    <property type="entry name" value="OmpA-like domain"/>
    <property type="match status" value="1"/>
</dbReference>
<dbReference type="Pfam" id="PF13677">
    <property type="entry name" value="MotB_plug"/>
    <property type="match status" value="1"/>
</dbReference>
<dbReference type="Pfam" id="PF00691">
    <property type="entry name" value="OmpA"/>
    <property type="match status" value="1"/>
</dbReference>
<keyword evidence="11" id="KW-0966">Cell projection</keyword>
<dbReference type="Proteomes" id="UP001548590">
    <property type="component" value="Unassembled WGS sequence"/>
</dbReference>
<dbReference type="PROSITE" id="PS51123">
    <property type="entry name" value="OMPA_2"/>
    <property type="match status" value="1"/>
</dbReference>
<evidence type="ECO:0000256" key="2">
    <source>
        <dbReference type="ARBA" id="ARBA00008914"/>
    </source>
</evidence>
<dbReference type="EMBL" id="JBEWLZ010000006">
    <property type="protein sequence ID" value="MET1490604.1"/>
    <property type="molecule type" value="Genomic_DNA"/>
</dbReference>
<dbReference type="PRINTS" id="PR01023">
    <property type="entry name" value="NAFLGMOTY"/>
</dbReference>
<dbReference type="NCBIfam" id="NF006541">
    <property type="entry name" value="PRK09038.1"/>
    <property type="match status" value="1"/>
</dbReference>
<dbReference type="SUPFAM" id="SSF103088">
    <property type="entry name" value="OmpA-like"/>
    <property type="match status" value="1"/>
</dbReference>
<keyword evidence="11" id="KW-0282">Flagellum</keyword>
<keyword evidence="4 9" id="KW-0812">Transmembrane</keyword>
<gene>
    <name evidence="11" type="primary">motD</name>
    <name evidence="11" type="ORF">ABVT11_12275</name>
</gene>
<feature type="compositionally biased region" description="Polar residues" evidence="8">
    <location>
        <begin position="291"/>
        <end position="300"/>
    </location>
</feature>
<evidence type="ECO:0000256" key="7">
    <source>
        <dbReference type="PROSITE-ProRule" id="PRU00473"/>
    </source>
</evidence>
<keyword evidence="11" id="KW-0969">Cilium</keyword>
<dbReference type="InterPro" id="IPR025713">
    <property type="entry name" value="MotB-like_N_dom"/>
</dbReference>
<protein>
    <submittedName>
        <fullName evidence="11">Flagellar motor protein MotD</fullName>
    </submittedName>
</protein>
<organism evidence="11 12">
    <name type="scientific">Uliginosibacterium paludis</name>
    <dbReference type="NCBI Taxonomy" id="1615952"/>
    <lineage>
        <taxon>Bacteria</taxon>
        <taxon>Pseudomonadati</taxon>
        <taxon>Pseudomonadota</taxon>
        <taxon>Betaproteobacteria</taxon>
        <taxon>Rhodocyclales</taxon>
        <taxon>Zoogloeaceae</taxon>
        <taxon>Uliginosibacterium</taxon>
    </lineage>
</organism>
<evidence type="ECO:0000256" key="4">
    <source>
        <dbReference type="ARBA" id="ARBA00022692"/>
    </source>
</evidence>
<comment type="subcellular location">
    <subcellularLocation>
        <location evidence="1">Cell membrane</location>
        <topology evidence="1">Single-pass membrane protein</topology>
    </subcellularLocation>
</comment>
<feature type="transmembrane region" description="Helical" evidence="9">
    <location>
        <begin position="20"/>
        <end position="37"/>
    </location>
</feature>
<feature type="domain" description="OmpA-like" evidence="10">
    <location>
        <begin position="129"/>
        <end position="249"/>
    </location>
</feature>
<dbReference type="CDD" id="cd07185">
    <property type="entry name" value="OmpA_C-like"/>
    <property type="match status" value="1"/>
</dbReference>
<comment type="caution">
    <text evidence="11">The sequence shown here is derived from an EMBL/GenBank/DDBJ whole genome shotgun (WGS) entry which is preliminary data.</text>
</comment>
<proteinExistence type="inferred from homology"/>
<comment type="similarity">
    <text evidence="2">Belongs to the MotB family.</text>
</comment>
<evidence type="ECO:0000256" key="3">
    <source>
        <dbReference type="ARBA" id="ARBA00022475"/>
    </source>
</evidence>
<dbReference type="InterPro" id="IPR050330">
    <property type="entry name" value="Bact_OuterMem_StrucFunc"/>
</dbReference>
<keyword evidence="3" id="KW-1003">Cell membrane</keyword>
<evidence type="ECO:0000256" key="9">
    <source>
        <dbReference type="SAM" id="Phobius"/>
    </source>
</evidence>
<keyword evidence="12" id="KW-1185">Reference proteome</keyword>
<feature type="region of interest" description="Disordered" evidence="8">
    <location>
        <begin position="253"/>
        <end position="300"/>
    </location>
</feature>
<sequence>MARRRQEEEHENHERWLVSYADFITLLFAFFVVMYAISSVNEGKYRVLSNSIVHAFRSATNQDGMSMVPQPQVLSAPVAPVVSRSASPDAQAEARRAAFRQKMRDMADDVKRVLDPLVRGGQVRVTEGVNGISIEINASALFSPAEAQLGPEAVRALQAVAEVIAKGEFPVKVEGHTDNLPIKTAIFPSNWELSAVRASSVVRLFVASGVAADRLTAAGYGDQRPVADNASADGRARNRRVTIQIESMAPDVAEAPSTTEVLESGQPEGVRKLENADGALGTPENTRLVAPQQSSPAGGN</sequence>
<name>A0ABV2CRR7_9RHOO</name>
<evidence type="ECO:0000256" key="1">
    <source>
        <dbReference type="ARBA" id="ARBA00004162"/>
    </source>
</evidence>
<dbReference type="RefSeq" id="WP_345927676.1">
    <property type="nucleotide sequence ID" value="NZ_JBDIVF010000004.1"/>
</dbReference>
<evidence type="ECO:0000256" key="6">
    <source>
        <dbReference type="ARBA" id="ARBA00023136"/>
    </source>
</evidence>
<accession>A0ABV2CRR7</accession>
<keyword evidence="5 9" id="KW-1133">Transmembrane helix</keyword>
<evidence type="ECO:0000259" key="10">
    <source>
        <dbReference type="PROSITE" id="PS51123"/>
    </source>
</evidence>
<evidence type="ECO:0000313" key="12">
    <source>
        <dbReference type="Proteomes" id="UP001548590"/>
    </source>
</evidence>
<keyword evidence="6 7" id="KW-0472">Membrane</keyword>
<dbReference type="InterPro" id="IPR036737">
    <property type="entry name" value="OmpA-like_sf"/>
</dbReference>
<evidence type="ECO:0000313" key="11">
    <source>
        <dbReference type="EMBL" id="MET1490604.1"/>
    </source>
</evidence>
<reference evidence="11 12" key="1">
    <citation type="submission" date="2024-07" db="EMBL/GenBank/DDBJ databases">
        <title>Uliginosibacterium paludis KCTC:42655.</title>
        <authorList>
            <person name="Kim M.K."/>
        </authorList>
    </citation>
    <scope>NUCLEOTIDE SEQUENCE [LARGE SCALE GENOMIC DNA]</scope>
    <source>
        <strain evidence="11 12">KCTC 42655</strain>
    </source>
</reference>
<evidence type="ECO:0000256" key="8">
    <source>
        <dbReference type="SAM" id="MobiDB-lite"/>
    </source>
</evidence>
<evidence type="ECO:0000256" key="5">
    <source>
        <dbReference type="ARBA" id="ARBA00022989"/>
    </source>
</evidence>
<dbReference type="InterPro" id="IPR006665">
    <property type="entry name" value="OmpA-like"/>
</dbReference>